<name>A0A2C9XWB5_CABSO</name>
<evidence type="ECO:0000256" key="1">
    <source>
        <dbReference type="SAM" id="MobiDB-lite"/>
    </source>
</evidence>
<dbReference type="AlphaFoldDB" id="A0A2C9XWB5"/>
<evidence type="ECO:0000313" key="3">
    <source>
        <dbReference type="Proteomes" id="UP000194546"/>
    </source>
</evidence>
<comment type="caution">
    <text evidence="2">The sequence shown here is derived from an EMBL/GenBank/DDBJ whole genome shotgun (WGS) entry which is preliminary data.</text>
</comment>
<feature type="compositionally biased region" description="Polar residues" evidence="1">
    <location>
        <begin position="78"/>
        <end position="92"/>
    </location>
</feature>
<feature type="region of interest" description="Disordered" evidence="1">
    <location>
        <begin position="1"/>
        <end position="20"/>
    </location>
</feature>
<gene>
    <name evidence="2" type="ORF">PAMC26510_26970</name>
</gene>
<sequence length="92" mass="9969">MAVENEAAPGSRSPHTDNQVHHVRKCSVALHFGSSSFKHCLNHVGNRVGVARRVGARSRNQGKRQSDDLMAGPRGTISEGTTQANDFGFTRN</sequence>
<organism evidence="2 3">
    <name type="scientific">Caballeronia sordidicola</name>
    <name type="common">Burkholderia sordidicola</name>
    <dbReference type="NCBI Taxonomy" id="196367"/>
    <lineage>
        <taxon>Bacteria</taxon>
        <taxon>Pseudomonadati</taxon>
        <taxon>Pseudomonadota</taxon>
        <taxon>Betaproteobacteria</taxon>
        <taxon>Burkholderiales</taxon>
        <taxon>Burkholderiaceae</taxon>
        <taxon>Caballeronia</taxon>
    </lineage>
</organism>
<evidence type="ECO:0000313" key="2">
    <source>
        <dbReference type="EMBL" id="OTP69542.1"/>
    </source>
</evidence>
<accession>A0A2C9XWB5</accession>
<proteinExistence type="predicted"/>
<dbReference type="Proteomes" id="UP000194546">
    <property type="component" value="Unassembled WGS sequence"/>
</dbReference>
<reference evidence="2 3" key="1">
    <citation type="submission" date="2017-03" db="EMBL/GenBank/DDBJ databases">
        <title>Genome analysis of strain PAMC 26510.</title>
        <authorList>
            <person name="Oh H.-M."/>
            <person name="Yang J.-A."/>
        </authorList>
    </citation>
    <scope>NUCLEOTIDE SEQUENCE [LARGE SCALE GENOMIC DNA]</scope>
    <source>
        <strain evidence="2 3">PAMC 26510</strain>
    </source>
</reference>
<protein>
    <submittedName>
        <fullName evidence="2">Uncharacterized protein</fullName>
    </submittedName>
</protein>
<dbReference type="EMBL" id="NBTY01000151">
    <property type="protein sequence ID" value="OTP69542.1"/>
    <property type="molecule type" value="Genomic_DNA"/>
</dbReference>
<feature type="region of interest" description="Disordered" evidence="1">
    <location>
        <begin position="53"/>
        <end position="92"/>
    </location>
</feature>